<keyword evidence="2" id="KW-0813">Transport</keyword>
<gene>
    <name evidence="7" type="ORF">ACFFJP_00935</name>
</gene>
<dbReference type="InterPro" id="IPR003439">
    <property type="entry name" value="ABC_transporter-like_ATP-bd"/>
</dbReference>
<keyword evidence="4" id="KW-0547">Nucleotide-binding</keyword>
<evidence type="ECO:0000256" key="4">
    <source>
        <dbReference type="ARBA" id="ARBA00022741"/>
    </source>
</evidence>
<keyword evidence="3" id="KW-0536">Nodulation</keyword>
<dbReference type="InterPro" id="IPR027417">
    <property type="entry name" value="P-loop_NTPase"/>
</dbReference>
<accession>A0ABV6B7J4</accession>
<evidence type="ECO:0000256" key="1">
    <source>
        <dbReference type="ARBA" id="ARBA00005417"/>
    </source>
</evidence>
<dbReference type="SMART" id="SM00382">
    <property type="entry name" value="AAA"/>
    <property type="match status" value="1"/>
</dbReference>
<feature type="domain" description="ABC transporter" evidence="6">
    <location>
        <begin position="1"/>
        <end position="231"/>
    </location>
</feature>
<dbReference type="Pfam" id="PF00005">
    <property type="entry name" value="ABC_tran"/>
    <property type="match status" value="1"/>
</dbReference>
<dbReference type="PANTHER" id="PTHR42711">
    <property type="entry name" value="ABC TRANSPORTER ATP-BINDING PROTEIN"/>
    <property type="match status" value="1"/>
</dbReference>
<dbReference type="Gene3D" id="3.40.50.300">
    <property type="entry name" value="P-loop containing nucleotide triphosphate hydrolases"/>
    <property type="match status" value="1"/>
</dbReference>
<protein>
    <submittedName>
        <fullName evidence="7">ABC transporter ATP-binding protein</fullName>
    </submittedName>
</protein>
<dbReference type="EMBL" id="JBHLXP010000001">
    <property type="protein sequence ID" value="MFC0046849.1"/>
    <property type="molecule type" value="Genomic_DNA"/>
</dbReference>
<comment type="similarity">
    <text evidence="1">Belongs to the ABC transporter superfamily.</text>
</comment>
<dbReference type="SUPFAM" id="SSF52540">
    <property type="entry name" value="P-loop containing nucleoside triphosphate hydrolases"/>
    <property type="match status" value="1"/>
</dbReference>
<name>A0ABV6B7J4_9GAMM</name>
<dbReference type="RefSeq" id="WP_377239467.1">
    <property type="nucleotide sequence ID" value="NZ_JBHLXP010000001.1"/>
</dbReference>
<dbReference type="GO" id="GO:0005524">
    <property type="term" value="F:ATP binding"/>
    <property type="evidence" value="ECO:0007669"/>
    <property type="project" value="UniProtKB-KW"/>
</dbReference>
<dbReference type="PROSITE" id="PS00211">
    <property type="entry name" value="ABC_TRANSPORTER_1"/>
    <property type="match status" value="1"/>
</dbReference>
<dbReference type="CDD" id="cd03230">
    <property type="entry name" value="ABC_DR_subfamily_A"/>
    <property type="match status" value="1"/>
</dbReference>
<evidence type="ECO:0000259" key="6">
    <source>
        <dbReference type="PROSITE" id="PS50893"/>
    </source>
</evidence>
<sequence length="296" mass="33277">MQQFAFEMRDISIRYPHFVMENISLSLPKGQVMGLVGVNGAGKSTTIRMLMGLVKPDAGQINVLGYQLPAQQVQAKYDIGFASDDMRLYKSQTLQWHMDFIRSVYPQFDPAYAKELLQRFELIGEQKIKGLSHGQRVKACLLLVLARRPKLLVLDEPTTGLDPVARDEVISELAEILRDDERSVLFSSHNTHDIEKLSDQIAFLDRGKLLALQDKETYLDSWSRFRCQLPANANADATMSVAGAVSIKRHGQLAEVITDQNSAGFVAQLAQAGFQVLEQHRMSLEEIFVANVKRSR</sequence>
<dbReference type="PANTHER" id="PTHR42711:SF5">
    <property type="entry name" value="ABC TRANSPORTER ATP-BINDING PROTEIN NATA"/>
    <property type="match status" value="1"/>
</dbReference>
<evidence type="ECO:0000313" key="7">
    <source>
        <dbReference type="EMBL" id="MFC0046849.1"/>
    </source>
</evidence>
<organism evidence="7 8">
    <name type="scientific">Rheinheimera tilapiae</name>
    <dbReference type="NCBI Taxonomy" id="875043"/>
    <lineage>
        <taxon>Bacteria</taxon>
        <taxon>Pseudomonadati</taxon>
        <taxon>Pseudomonadota</taxon>
        <taxon>Gammaproteobacteria</taxon>
        <taxon>Chromatiales</taxon>
        <taxon>Chromatiaceae</taxon>
        <taxon>Rheinheimera</taxon>
    </lineage>
</organism>
<evidence type="ECO:0000256" key="5">
    <source>
        <dbReference type="ARBA" id="ARBA00022840"/>
    </source>
</evidence>
<evidence type="ECO:0000256" key="2">
    <source>
        <dbReference type="ARBA" id="ARBA00022448"/>
    </source>
</evidence>
<dbReference type="PROSITE" id="PS50893">
    <property type="entry name" value="ABC_TRANSPORTER_2"/>
    <property type="match status" value="1"/>
</dbReference>
<evidence type="ECO:0000256" key="3">
    <source>
        <dbReference type="ARBA" id="ARBA00022458"/>
    </source>
</evidence>
<keyword evidence="8" id="KW-1185">Reference proteome</keyword>
<dbReference type="Proteomes" id="UP001589813">
    <property type="component" value="Unassembled WGS sequence"/>
</dbReference>
<keyword evidence="5 7" id="KW-0067">ATP-binding</keyword>
<proteinExistence type="inferred from homology"/>
<evidence type="ECO:0000313" key="8">
    <source>
        <dbReference type="Proteomes" id="UP001589813"/>
    </source>
</evidence>
<dbReference type="InterPro" id="IPR003593">
    <property type="entry name" value="AAA+_ATPase"/>
</dbReference>
<dbReference type="InterPro" id="IPR017871">
    <property type="entry name" value="ABC_transporter-like_CS"/>
</dbReference>
<dbReference type="InterPro" id="IPR050763">
    <property type="entry name" value="ABC_transporter_ATP-binding"/>
</dbReference>
<reference evidence="7 8" key="1">
    <citation type="submission" date="2024-09" db="EMBL/GenBank/DDBJ databases">
        <authorList>
            <person name="Sun Q."/>
            <person name="Mori K."/>
        </authorList>
    </citation>
    <scope>NUCLEOTIDE SEQUENCE [LARGE SCALE GENOMIC DNA]</scope>
    <source>
        <strain evidence="7 8">KCTC 23315</strain>
    </source>
</reference>
<comment type="caution">
    <text evidence="7">The sequence shown here is derived from an EMBL/GenBank/DDBJ whole genome shotgun (WGS) entry which is preliminary data.</text>
</comment>